<feature type="transmembrane region" description="Helical" evidence="6">
    <location>
        <begin position="182"/>
        <end position="202"/>
    </location>
</feature>
<dbReference type="CDD" id="cd13132">
    <property type="entry name" value="MATE_eukaryotic"/>
    <property type="match status" value="1"/>
</dbReference>
<protein>
    <recommendedName>
        <fullName evidence="6">Protein DETOXIFICATION</fullName>
    </recommendedName>
    <alternativeName>
        <fullName evidence="6">Multidrug and toxic compound extrusion protein</fullName>
    </alternativeName>
</protein>
<feature type="transmembrane region" description="Helical" evidence="6">
    <location>
        <begin position="404"/>
        <end position="428"/>
    </location>
</feature>
<dbReference type="AlphaFoldDB" id="A0ABD1WPW2"/>
<keyword evidence="3 6" id="KW-0812">Transmembrane</keyword>
<dbReference type="InterPro" id="IPR045069">
    <property type="entry name" value="MATE_euk"/>
</dbReference>
<comment type="caution">
    <text evidence="8">The sequence shown here is derived from an EMBL/GenBank/DDBJ whole genome shotgun (WGS) entry which is preliminary data.</text>
</comment>
<comment type="subcellular location">
    <subcellularLocation>
        <location evidence="1">Membrane</location>
        <topology evidence="1">Multi-pass membrane protein</topology>
    </subcellularLocation>
</comment>
<evidence type="ECO:0000313" key="8">
    <source>
        <dbReference type="EMBL" id="KAL2551731.1"/>
    </source>
</evidence>
<feature type="region of interest" description="Disordered" evidence="7">
    <location>
        <begin position="514"/>
        <end position="644"/>
    </location>
</feature>
<evidence type="ECO:0000256" key="5">
    <source>
        <dbReference type="ARBA" id="ARBA00023136"/>
    </source>
</evidence>
<feature type="transmembrane region" description="Helical" evidence="6">
    <location>
        <begin position="208"/>
        <end position="230"/>
    </location>
</feature>
<gene>
    <name evidence="8" type="ORF">Fot_05350</name>
</gene>
<feature type="transmembrane region" description="Helical" evidence="6">
    <location>
        <begin position="434"/>
        <end position="459"/>
    </location>
</feature>
<comment type="similarity">
    <text evidence="2 6">Belongs to the multi antimicrobial extrusion (MATE) (TC 2.A.66.1) family.</text>
</comment>
<feature type="transmembrane region" description="Helical" evidence="6">
    <location>
        <begin position="70"/>
        <end position="91"/>
    </location>
</feature>
<dbReference type="InterPro" id="IPR002528">
    <property type="entry name" value="MATE_fam"/>
</dbReference>
<feature type="transmembrane region" description="Helical" evidence="6">
    <location>
        <begin position="254"/>
        <end position="281"/>
    </location>
</feature>
<evidence type="ECO:0000256" key="1">
    <source>
        <dbReference type="ARBA" id="ARBA00004141"/>
    </source>
</evidence>
<proteinExistence type="inferred from homology"/>
<evidence type="ECO:0000256" key="4">
    <source>
        <dbReference type="ARBA" id="ARBA00022989"/>
    </source>
</evidence>
<dbReference type="Pfam" id="PF01554">
    <property type="entry name" value="MatE"/>
    <property type="match status" value="2"/>
</dbReference>
<sequence>MESEEPLLLPENKEKTRDFATKWAGFGVELNRVNFIALPMIVVTVSQYLVRVSPMFMLGHLGELSLSSASIATSFANVTGFSVLFGMSSALETLCGQAYGAQQYQRVGTFTYGAILCLFVVCLPVSLLWIYTDKLLIFIGQDPSISLEAGKFAIWLIPTLFPYAILQSLVRYLQTQSLILPMLLSSLASLLFHLPLCWAFIFKLNLGNAGAALSIGISYWFNVILLVLYVKYSPTCKKTHASFSRDVFHTMGEFFRFAIPSAVMVCLEWWSFELVILLSGVLPNPQLETSVLSVCFTTTSLHYHIPYSFGAAASTLVSNELGAGKPQAARIALCAVLVLSIAEFVIASIAIVICRRILGYAFSDEKEVVFYVKEMVPFLCMSIIVDSLQAVLSGVARGSGWQHIGAYVNLGAYYLVGIPVALVLGFVFDLKGKGLWSGLVAGATVQSITLSLITGLTNWEDQAMKARERVFADKIPARGTIGGGGDEKYGPGSINGGGRQLGFGGDGNTGCGGGGTFGSGDDGGGGSFRFDGFDGGGTSGGGRLGPSGRGDGGGRPLGFGGGGTTGGGGRPLGFSGGGNTGGGGGEAFGLDGHGFGGGGTTVSGDGRTFGSGGRQLGFGGGVTTRSGGGQTFVPGGDGGGGWPCGFGGGGTTFGLDDGGGGRGGALVFVGGRV</sequence>
<evidence type="ECO:0000256" key="3">
    <source>
        <dbReference type="ARBA" id="ARBA00022692"/>
    </source>
</evidence>
<feature type="transmembrane region" description="Helical" evidence="6">
    <location>
        <begin position="370"/>
        <end position="392"/>
    </location>
</feature>
<keyword evidence="4 6" id="KW-1133">Transmembrane helix</keyword>
<keyword evidence="5 6" id="KW-0472">Membrane</keyword>
<dbReference type="PANTHER" id="PTHR11206">
    <property type="entry name" value="MULTIDRUG RESISTANCE PROTEIN"/>
    <property type="match status" value="1"/>
</dbReference>
<organism evidence="8 9">
    <name type="scientific">Forsythia ovata</name>
    <dbReference type="NCBI Taxonomy" id="205694"/>
    <lineage>
        <taxon>Eukaryota</taxon>
        <taxon>Viridiplantae</taxon>
        <taxon>Streptophyta</taxon>
        <taxon>Embryophyta</taxon>
        <taxon>Tracheophyta</taxon>
        <taxon>Spermatophyta</taxon>
        <taxon>Magnoliopsida</taxon>
        <taxon>eudicotyledons</taxon>
        <taxon>Gunneridae</taxon>
        <taxon>Pentapetalae</taxon>
        <taxon>asterids</taxon>
        <taxon>lamiids</taxon>
        <taxon>Lamiales</taxon>
        <taxon>Oleaceae</taxon>
        <taxon>Forsythieae</taxon>
        <taxon>Forsythia</taxon>
    </lineage>
</organism>
<evidence type="ECO:0000313" key="9">
    <source>
        <dbReference type="Proteomes" id="UP001604277"/>
    </source>
</evidence>
<accession>A0ABD1WPW2</accession>
<dbReference type="EMBL" id="JBFOLJ010000002">
    <property type="protein sequence ID" value="KAL2551731.1"/>
    <property type="molecule type" value="Genomic_DNA"/>
</dbReference>
<feature type="transmembrane region" description="Helical" evidence="6">
    <location>
        <begin position="152"/>
        <end position="170"/>
    </location>
</feature>
<keyword evidence="9" id="KW-1185">Reference proteome</keyword>
<feature type="transmembrane region" description="Helical" evidence="6">
    <location>
        <begin position="331"/>
        <end position="358"/>
    </location>
</feature>
<reference evidence="9" key="1">
    <citation type="submission" date="2024-07" db="EMBL/GenBank/DDBJ databases">
        <title>Two chromosome-level genome assemblies of Korean endemic species Abeliophyllum distichum and Forsythia ovata (Oleaceae).</title>
        <authorList>
            <person name="Jang H."/>
        </authorList>
    </citation>
    <scope>NUCLEOTIDE SEQUENCE [LARGE SCALE GENOMIC DNA]</scope>
</reference>
<feature type="transmembrane region" description="Helical" evidence="6">
    <location>
        <begin position="112"/>
        <end position="132"/>
    </location>
</feature>
<name>A0ABD1WPW2_9LAMI</name>
<dbReference type="NCBIfam" id="TIGR00797">
    <property type="entry name" value="matE"/>
    <property type="match status" value="1"/>
</dbReference>
<evidence type="ECO:0000256" key="7">
    <source>
        <dbReference type="SAM" id="MobiDB-lite"/>
    </source>
</evidence>
<feature type="region of interest" description="Disordered" evidence="7">
    <location>
        <begin position="482"/>
        <end position="501"/>
    </location>
</feature>
<dbReference type="Proteomes" id="UP001604277">
    <property type="component" value="Unassembled WGS sequence"/>
</dbReference>
<evidence type="ECO:0000256" key="6">
    <source>
        <dbReference type="RuleBase" id="RU004914"/>
    </source>
</evidence>
<dbReference type="GO" id="GO:0016020">
    <property type="term" value="C:membrane"/>
    <property type="evidence" value="ECO:0007669"/>
    <property type="project" value="UniProtKB-SubCell"/>
</dbReference>
<evidence type="ECO:0000256" key="2">
    <source>
        <dbReference type="ARBA" id="ARBA00010199"/>
    </source>
</evidence>